<organism evidence="1 2">
    <name type="scientific">Clonostachys byssicola</name>
    <dbReference type="NCBI Taxonomy" id="160290"/>
    <lineage>
        <taxon>Eukaryota</taxon>
        <taxon>Fungi</taxon>
        <taxon>Dikarya</taxon>
        <taxon>Ascomycota</taxon>
        <taxon>Pezizomycotina</taxon>
        <taxon>Sordariomycetes</taxon>
        <taxon>Hypocreomycetidae</taxon>
        <taxon>Hypocreales</taxon>
        <taxon>Bionectriaceae</taxon>
        <taxon>Clonostachys</taxon>
    </lineage>
</organism>
<evidence type="ECO:0000313" key="2">
    <source>
        <dbReference type="Proteomes" id="UP000754883"/>
    </source>
</evidence>
<dbReference type="EMBL" id="CABFNO020001361">
    <property type="protein sequence ID" value="CAG9983328.1"/>
    <property type="molecule type" value="Genomic_DNA"/>
</dbReference>
<dbReference type="Proteomes" id="UP000754883">
    <property type="component" value="Unassembled WGS sequence"/>
</dbReference>
<reference evidence="1" key="1">
    <citation type="submission" date="2021-10" db="EMBL/GenBank/DDBJ databases">
        <authorList>
            <person name="Piombo E."/>
        </authorList>
    </citation>
    <scope>NUCLEOTIDE SEQUENCE</scope>
</reference>
<proteinExistence type="predicted"/>
<evidence type="ECO:0000313" key="1">
    <source>
        <dbReference type="EMBL" id="CAG9983328.1"/>
    </source>
</evidence>
<dbReference type="OrthoDB" id="5150961at2759"/>
<accession>A0A9N9XYQ8</accession>
<name>A0A9N9XYQ8_9HYPO</name>
<gene>
    <name evidence="1" type="ORF">CBYS24578_00010329</name>
</gene>
<protein>
    <submittedName>
        <fullName evidence="1">Uncharacterized protein</fullName>
    </submittedName>
</protein>
<comment type="caution">
    <text evidence="1">The sequence shown here is derived from an EMBL/GenBank/DDBJ whole genome shotgun (WGS) entry which is preliminary data.</text>
</comment>
<keyword evidence="2" id="KW-1185">Reference proteome</keyword>
<dbReference type="AlphaFoldDB" id="A0A9N9XYQ8"/>
<sequence>MANYRVSRVYFKDDTYGIFIMKELSDVSGDFIRHVTQNGTSQVIIEEGIKLKEAYSDWHQVPFGYVSESKAQEVLNMARADRTYSQKNFRDWTDVFIQKMKDEGCL</sequence>